<reference evidence="4" key="1">
    <citation type="submission" date="2021-02" db="EMBL/GenBank/DDBJ databases">
        <authorList>
            <person name="Nowell W R."/>
        </authorList>
    </citation>
    <scope>NUCLEOTIDE SEQUENCE</scope>
</reference>
<dbReference type="PROSITE" id="PS51125">
    <property type="entry name" value="NHL"/>
    <property type="match status" value="1"/>
</dbReference>
<sequence length="428" mass="48690">SRSSSCNLNFVDPRMRISSLLLSNVRRTPSQLTTLGLTFNIFILNLIMKLSEIMVEPNESESLWKRFQQRKRLWFILILILILILIIALIIIITVVIIHTKKKDNNDIFSSTVKIVTTEMMITTENISLTTIKNNNLPLFKEEGIVVAGSIEYGKGLHQLDDPQGIFVTKNTSLFVADYGNWRVVEWKYKSNTSEIVAHDSESSSSLHPSNVILDEEDQSIIIADLMTKQVTRRSSQNQQILVSNIYCWGLAIDKNRSLYFSDVNENIVLKLKKDDNYTTIIAGGNGLGKNMNQLNLPTYLFVDENYSLYISDTNNHRIMKWKKDSKKGIIVAGGNGPGNSLHQLISPKGIIVDNLGYIYISDERNNRIMRWYEGDRQGLIIVGNKVQQIKETNQLSFPQGLTFDVQGNLYVADSGNNRIVKFEKYSK</sequence>
<name>A0A815Q1J1_ADIRI</name>
<evidence type="ECO:0000256" key="3">
    <source>
        <dbReference type="SAM" id="Phobius"/>
    </source>
</evidence>
<keyword evidence="3" id="KW-1133">Transmembrane helix</keyword>
<dbReference type="InterPro" id="IPR050952">
    <property type="entry name" value="TRIM-NHL_E3_ligases"/>
</dbReference>
<accession>A0A815Q1J1</accession>
<evidence type="ECO:0000313" key="4">
    <source>
        <dbReference type="EMBL" id="CAF1455862.1"/>
    </source>
</evidence>
<feature type="transmembrane region" description="Helical" evidence="3">
    <location>
        <begin position="73"/>
        <end position="98"/>
    </location>
</feature>
<keyword evidence="3" id="KW-0812">Transmembrane</keyword>
<dbReference type="GO" id="GO:0008270">
    <property type="term" value="F:zinc ion binding"/>
    <property type="evidence" value="ECO:0007669"/>
    <property type="project" value="UniProtKB-KW"/>
</dbReference>
<evidence type="ECO:0000256" key="2">
    <source>
        <dbReference type="PROSITE-ProRule" id="PRU00504"/>
    </source>
</evidence>
<keyword evidence="1" id="KW-0677">Repeat</keyword>
<dbReference type="InterPro" id="IPR011042">
    <property type="entry name" value="6-blade_b-propeller_TolB-like"/>
</dbReference>
<proteinExistence type="predicted"/>
<dbReference type="PANTHER" id="PTHR24104:SF25">
    <property type="entry name" value="PROTEIN LIN-41"/>
    <property type="match status" value="1"/>
</dbReference>
<feature type="non-terminal residue" evidence="4">
    <location>
        <position position="1"/>
    </location>
</feature>
<evidence type="ECO:0000313" key="5">
    <source>
        <dbReference type="Proteomes" id="UP000663828"/>
    </source>
</evidence>
<dbReference type="InterPro" id="IPR001258">
    <property type="entry name" value="NHL_repeat"/>
</dbReference>
<dbReference type="CDD" id="cd05819">
    <property type="entry name" value="NHL"/>
    <property type="match status" value="1"/>
</dbReference>
<organism evidence="4 5">
    <name type="scientific">Adineta ricciae</name>
    <name type="common">Rotifer</name>
    <dbReference type="NCBI Taxonomy" id="249248"/>
    <lineage>
        <taxon>Eukaryota</taxon>
        <taxon>Metazoa</taxon>
        <taxon>Spiralia</taxon>
        <taxon>Gnathifera</taxon>
        <taxon>Rotifera</taxon>
        <taxon>Eurotatoria</taxon>
        <taxon>Bdelloidea</taxon>
        <taxon>Adinetida</taxon>
        <taxon>Adinetidae</taxon>
        <taxon>Adineta</taxon>
    </lineage>
</organism>
<dbReference type="Pfam" id="PF01436">
    <property type="entry name" value="NHL"/>
    <property type="match status" value="1"/>
</dbReference>
<dbReference type="PANTHER" id="PTHR24104">
    <property type="entry name" value="E3 UBIQUITIN-PROTEIN LIGASE NHLRC1-RELATED"/>
    <property type="match status" value="1"/>
</dbReference>
<keyword evidence="5" id="KW-1185">Reference proteome</keyword>
<dbReference type="SUPFAM" id="SSF101898">
    <property type="entry name" value="NHL repeat"/>
    <property type="match status" value="1"/>
</dbReference>
<feature type="repeat" description="NHL" evidence="2">
    <location>
        <begin position="384"/>
        <end position="426"/>
    </location>
</feature>
<dbReference type="Proteomes" id="UP000663828">
    <property type="component" value="Unassembled WGS sequence"/>
</dbReference>
<dbReference type="AlphaFoldDB" id="A0A815Q1J1"/>
<gene>
    <name evidence="4" type="ORF">XAT740_LOCUS37146</name>
</gene>
<protein>
    <submittedName>
        <fullName evidence="4">Uncharacterized protein</fullName>
    </submittedName>
</protein>
<evidence type="ECO:0000256" key="1">
    <source>
        <dbReference type="ARBA" id="ARBA00022737"/>
    </source>
</evidence>
<comment type="caution">
    <text evidence="4">The sequence shown here is derived from an EMBL/GenBank/DDBJ whole genome shotgun (WGS) entry which is preliminary data.</text>
</comment>
<keyword evidence="3" id="KW-0472">Membrane</keyword>
<dbReference type="Gene3D" id="2.120.10.30">
    <property type="entry name" value="TolB, C-terminal domain"/>
    <property type="match status" value="1"/>
</dbReference>
<dbReference type="EMBL" id="CAJNOR010003878">
    <property type="protein sequence ID" value="CAF1455862.1"/>
    <property type="molecule type" value="Genomic_DNA"/>
</dbReference>